<evidence type="ECO:0000256" key="3">
    <source>
        <dbReference type="ARBA" id="ARBA00038502"/>
    </source>
</evidence>
<dbReference type="InterPro" id="IPR016181">
    <property type="entry name" value="Acyl_CoA_acyltransferase"/>
</dbReference>
<accession>A0A8J3R604</accession>
<dbReference type="PROSITE" id="PS51186">
    <property type="entry name" value="GNAT"/>
    <property type="match status" value="1"/>
</dbReference>
<sequence>MPGLVTEIGTFPANVPNGANVLSVIQGDRAGGSPETAAELEAFFADERTERSRVVLRPITYRDRDEFLGLVRASVDLHHPWMSLPATPEEFRSYVDRFDHVTGQGLLICVRETGAMAGVVNINSIIRGRLQSASVGYAAFAPFAGRGYLSEGLSLVLRYAFQRLRLHRLEAQIQPGNHASITLVRRLGFRYEGCSPELLFINGAWRDHERWAITTSMVGDGPWPPHPTLPLH</sequence>
<dbReference type="Pfam" id="PF13302">
    <property type="entry name" value="Acetyltransf_3"/>
    <property type="match status" value="1"/>
</dbReference>
<dbReference type="Gene3D" id="3.40.630.30">
    <property type="match status" value="1"/>
</dbReference>
<dbReference type="GO" id="GO:0005737">
    <property type="term" value="C:cytoplasm"/>
    <property type="evidence" value="ECO:0007669"/>
    <property type="project" value="TreeGrafter"/>
</dbReference>
<evidence type="ECO:0000256" key="1">
    <source>
        <dbReference type="ARBA" id="ARBA00022679"/>
    </source>
</evidence>
<reference evidence="5" key="1">
    <citation type="submission" date="2021-01" db="EMBL/GenBank/DDBJ databases">
        <title>Whole genome shotgun sequence of Sphaerimonospora thailandensis NBRC 107569.</title>
        <authorList>
            <person name="Komaki H."/>
            <person name="Tamura T."/>
        </authorList>
    </citation>
    <scope>NUCLEOTIDE SEQUENCE</scope>
    <source>
        <strain evidence="5">NBRC 107569</strain>
    </source>
</reference>
<gene>
    <name evidence="5" type="ORF">Mth01_02300</name>
</gene>
<evidence type="ECO:0000313" key="5">
    <source>
        <dbReference type="EMBL" id="GIH67977.1"/>
    </source>
</evidence>
<keyword evidence="6" id="KW-1185">Reference proteome</keyword>
<dbReference type="SUPFAM" id="SSF55729">
    <property type="entry name" value="Acyl-CoA N-acyltransferases (Nat)"/>
    <property type="match status" value="1"/>
</dbReference>
<feature type="domain" description="N-acetyltransferase" evidence="4">
    <location>
        <begin position="54"/>
        <end position="212"/>
    </location>
</feature>
<proteinExistence type="inferred from homology"/>
<organism evidence="5 6">
    <name type="scientific">Sphaerimonospora thailandensis</name>
    <dbReference type="NCBI Taxonomy" id="795644"/>
    <lineage>
        <taxon>Bacteria</taxon>
        <taxon>Bacillati</taxon>
        <taxon>Actinomycetota</taxon>
        <taxon>Actinomycetes</taxon>
        <taxon>Streptosporangiales</taxon>
        <taxon>Streptosporangiaceae</taxon>
        <taxon>Sphaerimonospora</taxon>
    </lineage>
</organism>
<evidence type="ECO:0000256" key="2">
    <source>
        <dbReference type="ARBA" id="ARBA00023315"/>
    </source>
</evidence>
<dbReference type="GO" id="GO:0008999">
    <property type="term" value="F:protein-N-terminal-alanine acetyltransferase activity"/>
    <property type="evidence" value="ECO:0007669"/>
    <property type="project" value="TreeGrafter"/>
</dbReference>
<comment type="caution">
    <text evidence="5">The sequence shown here is derived from an EMBL/GenBank/DDBJ whole genome shotgun (WGS) entry which is preliminary data.</text>
</comment>
<keyword evidence="2" id="KW-0012">Acyltransferase</keyword>
<evidence type="ECO:0000313" key="6">
    <source>
        <dbReference type="Proteomes" id="UP000610966"/>
    </source>
</evidence>
<dbReference type="PANTHER" id="PTHR43792:SF8">
    <property type="entry name" value="[RIBOSOMAL PROTEIN US5]-ALANINE N-ACETYLTRANSFERASE"/>
    <property type="match status" value="1"/>
</dbReference>
<dbReference type="Proteomes" id="UP000610966">
    <property type="component" value="Unassembled WGS sequence"/>
</dbReference>
<keyword evidence="1" id="KW-0808">Transferase</keyword>
<dbReference type="InterPro" id="IPR000182">
    <property type="entry name" value="GNAT_dom"/>
</dbReference>
<comment type="similarity">
    <text evidence="3">Belongs to the acetyltransferase family. RimJ subfamily.</text>
</comment>
<evidence type="ECO:0000259" key="4">
    <source>
        <dbReference type="PROSITE" id="PS51186"/>
    </source>
</evidence>
<dbReference type="PANTHER" id="PTHR43792">
    <property type="entry name" value="GNAT FAMILY, PUTATIVE (AFU_ORTHOLOGUE AFUA_3G00765)-RELATED-RELATED"/>
    <property type="match status" value="1"/>
</dbReference>
<dbReference type="AlphaFoldDB" id="A0A8J3R604"/>
<protein>
    <recommendedName>
        <fullName evidence="4">N-acetyltransferase domain-containing protein</fullName>
    </recommendedName>
</protein>
<dbReference type="EMBL" id="BOOG01000003">
    <property type="protein sequence ID" value="GIH67977.1"/>
    <property type="molecule type" value="Genomic_DNA"/>
</dbReference>
<dbReference type="InterPro" id="IPR051531">
    <property type="entry name" value="N-acetyltransferase"/>
</dbReference>
<name>A0A8J3R604_9ACTN</name>